<dbReference type="OrthoDB" id="2867419at2"/>
<name>A0A097AUU5_THEKI</name>
<evidence type="ECO:0000313" key="3">
    <source>
        <dbReference type="Proteomes" id="UP000029669"/>
    </source>
</evidence>
<protein>
    <recommendedName>
        <fullName evidence="1">DUF6431 domain-containing protein</fullName>
    </recommendedName>
</protein>
<dbReference type="InterPro" id="IPR045536">
    <property type="entry name" value="DUF6431"/>
</dbReference>
<keyword evidence="3" id="KW-1185">Reference proteome</keyword>
<dbReference type="STRING" id="2325.TKV_c24480"/>
<dbReference type="EMBL" id="CP009170">
    <property type="protein sequence ID" value="AIS53565.1"/>
    <property type="molecule type" value="Genomic_DNA"/>
</dbReference>
<reference evidence="3" key="1">
    <citation type="journal article" date="2015" name="Genome Announc.">
        <title>Whole-Genome Sequences of 80 Environmental and Clinical Isolates of Burkholderia pseudomallei.</title>
        <authorList>
            <person name="Johnson S.L."/>
            <person name="Baker A.L."/>
            <person name="Chain P.S."/>
            <person name="Currie B.J."/>
            <person name="Daligault H.E."/>
            <person name="Davenport K.W."/>
            <person name="Davis C.B."/>
            <person name="Inglis T.J."/>
            <person name="Kaestli M."/>
            <person name="Koren S."/>
            <person name="Mayo M."/>
            <person name="Merritt A.J."/>
            <person name="Price E.P."/>
            <person name="Sarovich D.S."/>
            <person name="Warner J."/>
            <person name="Rosovitz M.J."/>
        </authorList>
    </citation>
    <scope>NUCLEOTIDE SEQUENCE [LARGE SCALE GENOMIC DNA]</scope>
    <source>
        <strain evidence="3">DSM 2030</strain>
    </source>
</reference>
<dbReference type="HOGENOM" id="CLU_112930_0_0_9"/>
<dbReference type="Proteomes" id="UP000029669">
    <property type="component" value="Chromosome"/>
</dbReference>
<sequence>MQIVFHVDNIEEYLHKGKDYNFPAPPDRCPHPDCKCKVKLKKHGFYYRYYLNGAICIKIAIRRYICPVCKRTLSYLPDFCIPHFQYSFNMVVKSLKETLTREKTLSSFISDLKRNFPTILFSRQHIYFYTKRIINNLSFIIYGLRQINPYIKLSETNSQRERAREILDIKACTTLLPTVLCSLPKIISGLSHIILTDKSGVKRTGKKSERIF</sequence>
<organism evidence="2 3">
    <name type="scientific">Thermoanaerobacter kivui</name>
    <name type="common">Acetogenium kivui</name>
    <dbReference type="NCBI Taxonomy" id="2325"/>
    <lineage>
        <taxon>Bacteria</taxon>
        <taxon>Bacillati</taxon>
        <taxon>Bacillota</taxon>
        <taxon>Clostridia</taxon>
        <taxon>Thermoanaerobacterales</taxon>
        <taxon>Thermoanaerobacteraceae</taxon>
        <taxon>Thermoanaerobacter</taxon>
    </lineage>
</organism>
<dbReference type="Pfam" id="PF20020">
    <property type="entry name" value="DUF6431"/>
    <property type="match status" value="1"/>
</dbReference>
<feature type="domain" description="DUF6431" evidence="1">
    <location>
        <begin position="35"/>
        <end position="103"/>
    </location>
</feature>
<dbReference type="eggNOG" id="COG3677">
    <property type="taxonomic scope" value="Bacteria"/>
</dbReference>
<accession>A0A097AUU5</accession>
<dbReference type="AlphaFoldDB" id="A0A097AUU5"/>
<proteinExistence type="predicted"/>
<evidence type="ECO:0000259" key="1">
    <source>
        <dbReference type="Pfam" id="PF20020"/>
    </source>
</evidence>
<dbReference type="KEGG" id="tki:TKV_c24480"/>
<gene>
    <name evidence="2" type="ORF">TKV_c24480</name>
</gene>
<evidence type="ECO:0000313" key="2">
    <source>
        <dbReference type="EMBL" id="AIS53565.1"/>
    </source>
</evidence>